<accession>A0ABU8W4N2</accession>
<keyword evidence="2" id="KW-1185">Reference proteome</keyword>
<dbReference type="Proteomes" id="UP001363010">
    <property type="component" value="Unassembled WGS sequence"/>
</dbReference>
<dbReference type="Gene3D" id="3.40.50.1820">
    <property type="entry name" value="alpha/beta hydrolase"/>
    <property type="match status" value="1"/>
</dbReference>
<dbReference type="CDD" id="cd07177">
    <property type="entry name" value="terB_like"/>
    <property type="match status" value="1"/>
</dbReference>
<comment type="caution">
    <text evidence="1">The sequence shown here is derived from an EMBL/GenBank/DDBJ whole genome shotgun (WGS) entry which is preliminary data.</text>
</comment>
<name>A0ABU8W4N2_9BURK</name>
<proteinExistence type="predicted"/>
<dbReference type="SUPFAM" id="SSF53474">
    <property type="entry name" value="alpha/beta-Hydrolases"/>
    <property type="match status" value="1"/>
</dbReference>
<dbReference type="Pfam" id="PF11339">
    <property type="entry name" value="DUF3141"/>
    <property type="match status" value="1"/>
</dbReference>
<dbReference type="InterPro" id="IPR029058">
    <property type="entry name" value="AB_hydrolase_fold"/>
</dbReference>
<dbReference type="EMBL" id="JBBKZV010000015">
    <property type="protein sequence ID" value="MEJ8824583.1"/>
    <property type="molecule type" value="Genomic_DNA"/>
</dbReference>
<dbReference type="PANTHER" id="PTHR36837:SF2">
    <property type="entry name" value="POLY(3-HYDROXYALKANOATE) POLYMERASE SUBUNIT PHAC"/>
    <property type="match status" value="1"/>
</dbReference>
<dbReference type="InterPro" id="IPR024501">
    <property type="entry name" value="DUF3141"/>
</dbReference>
<gene>
    <name evidence="1" type="ORF">WKW80_21520</name>
</gene>
<evidence type="ECO:0000313" key="1">
    <source>
        <dbReference type="EMBL" id="MEJ8824583.1"/>
    </source>
</evidence>
<dbReference type="PANTHER" id="PTHR36837">
    <property type="entry name" value="POLY(3-HYDROXYALKANOATE) POLYMERASE SUBUNIT PHAC"/>
    <property type="match status" value="1"/>
</dbReference>
<reference evidence="1 2" key="1">
    <citation type="submission" date="2024-03" db="EMBL/GenBank/DDBJ databases">
        <title>Novel species of the genus Variovorax.</title>
        <authorList>
            <person name="Liu Q."/>
            <person name="Xin Y.-H."/>
        </authorList>
    </citation>
    <scope>NUCLEOTIDE SEQUENCE [LARGE SCALE GENOMIC DNA]</scope>
    <source>
        <strain evidence="1 2">KACC 18501</strain>
    </source>
</reference>
<organism evidence="1 2">
    <name type="scientific">Variovorax humicola</name>
    <dbReference type="NCBI Taxonomy" id="1769758"/>
    <lineage>
        <taxon>Bacteria</taxon>
        <taxon>Pseudomonadati</taxon>
        <taxon>Pseudomonadota</taxon>
        <taxon>Betaproteobacteria</taxon>
        <taxon>Burkholderiales</taxon>
        <taxon>Comamonadaceae</taxon>
        <taxon>Variovorax</taxon>
    </lineage>
</organism>
<dbReference type="RefSeq" id="WP_340365609.1">
    <property type="nucleotide sequence ID" value="NZ_JBBKZV010000015.1"/>
</dbReference>
<dbReference type="InterPro" id="IPR051321">
    <property type="entry name" value="PHA/PHB_synthase"/>
</dbReference>
<sequence length="738" mass="82637">MTDKPPFPTGLSPLFGLWPMQAAQTAAEYGIDAWQRAILTLDVLRERGNQYIEHTKSGKPPVLVFDYEMVLDAREFPKPANYALVRIKPGATHAKTDPGKRPFVVIDPRAGHGPGIGGFKMDSEIGIALQHGHPCYFVMFFPMPMPGQTIESVCAAEIAFMRKVNELHSESDGKPFVIGNCQGGWALIMLAALAPQEVGPILLAGSPVSYWAGVEGKNPMRYSGGLMGGTWLASFAGDMGHGKFDGAHLVSNFEGLNPSNTYWTKLYSLYSQVDTERERFLEFEKWWGGLFLMNKEEMEWITKNLFVGNKLSAGKVESFDGKHRVDIRNIRTPIVVFASWGDNITPPQQALNWIPDSYSSVDEIRLNEQTIVYCLHEKIGHLGIFVSAGVAKRETSELASALDLIETLPPGLYEAVIQDTQPDMPGLAYLEGRYLIQFAARTMDDILALDDGRKDEQAFEVVDRVAQINQGLYDTFASPVVKAMSSEMGAEAVRAANPARVERWGMSDLNPWMYWVKALAENVRANRRPAAPDNPFAKAEREMSNTIEQSLDRVRDARDEMSERMFKAIYEAPWLAAAVGLGADTLGRRGPQSATWEKDELKRLKRQEIESQFETGTIVDAWARLLLYVRREENVVDERPYNLMRRMIDEIEPEHRPSLAAVKAAMKRQAFVVALDEERAVAALPLLVPEMHQRRKGFEAARKVASARGKPTAHQEERFRRLASILSLDTPVKPRRTA</sequence>
<protein>
    <submittedName>
        <fullName evidence="1">TerB family tellurite resistance protein</fullName>
    </submittedName>
</protein>
<evidence type="ECO:0000313" key="2">
    <source>
        <dbReference type="Proteomes" id="UP001363010"/>
    </source>
</evidence>